<dbReference type="InterPro" id="IPR010016">
    <property type="entry name" value="PxpB"/>
</dbReference>
<evidence type="ECO:0000256" key="3">
    <source>
        <dbReference type="ARBA" id="ARBA00022840"/>
    </source>
</evidence>
<dbReference type="EMBL" id="JAVDPW010000004">
    <property type="protein sequence ID" value="MDR6289879.1"/>
    <property type="molecule type" value="Genomic_DNA"/>
</dbReference>
<dbReference type="InterPro" id="IPR029000">
    <property type="entry name" value="Cyclophilin-like_dom_sf"/>
</dbReference>
<accession>A0ABU1JQS1</accession>
<name>A0ABU1JQS1_9PROT</name>
<evidence type="ECO:0000313" key="5">
    <source>
        <dbReference type="EMBL" id="MDR6289879.1"/>
    </source>
</evidence>
<dbReference type="PANTHER" id="PTHR34698:SF2">
    <property type="entry name" value="5-OXOPROLINASE SUBUNIT B"/>
    <property type="match status" value="1"/>
</dbReference>
<dbReference type="Gene3D" id="2.40.100.10">
    <property type="entry name" value="Cyclophilin-like"/>
    <property type="match status" value="1"/>
</dbReference>
<evidence type="ECO:0000313" key="6">
    <source>
        <dbReference type="Proteomes" id="UP001262410"/>
    </source>
</evidence>
<dbReference type="SMART" id="SM00796">
    <property type="entry name" value="AHS1"/>
    <property type="match status" value="1"/>
</dbReference>
<evidence type="ECO:0000256" key="2">
    <source>
        <dbReference type="ARBA" id="ARBA00022801"/>
    </source>
</evidence>
<reference evidence="5 6" key="1">
    <citation type="submission" date="2023-07" db="EMBL/GenBank/DDBJ databases">
        <title>Sorghum-associated microbial communities from plants grown in Nebraska, USA.</title>
        <authorList>
            <person name="Schachtman D."/>
        </authorList>
    </citation>
    <scope>NUCLEOTIDE SEQUENCE [LARGE SCALE GENOMIC DNA]</scope>
    <source>
        <strain evidence="5 6">584</strain>
    </source>
</reference>
<keyword evidence="2" id="KW-0378">Hydrolase</keyword>
<feature type="domain" description="Carboxyltransferase" evidence="4">
    <location>
        <begin position="4"/>
        <end position="212"/>
    </location>
</feature>
<protein>
    <submittedName>
        <fullName evidence="5">Inhibitor of KinA</fullName>
    </submittedName>
</protein>
<dbReference type="PANTHER" id="PTHR34698">
    <property type="entry name" value="5-OXOPROLINASE SUBUNIT B"/>
    <property type="match status" value="1"/>
</dbReference>
<keyword evidence="6" id="KW-1185">Reference proteome</keyword>
<keyword evidence="1" id="KW-0547">Nucleotide-binding</keyword>
<dbReference type="SUPFAM" id="SSF160467">
    <property type="entry name" value="PH0987 N-terminal domain-like"/>
    <property type="match status" value="1"/>
</dbReference>
<proteinExistence type="predicted"/>
<evidence type="ECO:0000256" key="1">
    <source>
        <dbReference type="ARBA" id="ARBA00022741"/>
    </source>
</evidence>
<comment type="caution">
    <text evidence="5">The sequence shown here is derived from an EMBL/GenBank/DDBJ whole genome shotgun (WGS) entry which is preliminary data.</text>
</comment>
<dbReference type="Gene3D" id="3.30.1360.40">
    <property type="match status" value="1"/>
</dbReference>
<dbReference type="Proteomes" id="UP001262410">
    <property type="component" value="Unassembled WGS sequence"/>
</dbReference>
<evidence type="ECO:0000259" key="4">
    <source>
        <dbReference type="SMART" id="SM00796"/>
    </source>
</evidence>
<dbReference type="SUPFAM" id="SSF50891">
    <property type="entry name" value="Cyclophilin-like"/>
    <property type="match status" value="1"/>
</dbReference>
<gene>
    <name evidence="5" type="ORF">E9232_002400</name>
</gene>
<dbReference type="Pfam" id="PF02682">
    <property type="entry name" value="CT_C_D"/>
    <property type="match status" value="1"/>
</dbReference>
<keyword evidence="3" id="KW-0067">ATP-binding</keyword>
<dbReference type="RefSeq" id="WP_309794223.1">
    <property type="nucleotide sequence ID" value="NZ_JAVDPW010000004.1"/>
</dbReference>
<dbReference type="NCBIfam" id="TIGR00370">
    <property type="entry name" value="5-oxoprolinase subunit PxpB"/>
    <property type="match status" value="1"/>
</dbReference>
<dbReference type="InterPro" id="IPR003833">
    <property type="entry name" value="CT_C_D"/>
</dbReference>
<sequence>MPAASIAVMTETAMVVRFGTTIDPAIADAIQALAASLDADPFPGFVESSPGFATLAVFFDPDAVPRDRDEPPAASVQRLLEARLANLDPAALGEPRLVEIPVAYGGAFGPDLAELAAHHGLTEEEVIALHSGGEYRVHMIGFTPGFPFLGGLPERLATPRRPSPRLKIPAGTVAIGGPQTGIYPVESPGGWNLIGRTPVALFLPDGDPPSLLAAADRIRFRPITAEEYVALGGRP</sequence>
<organism evidence="5 6">
    <name type="scientific">Inquilinus ginsengisoli</name>
    <dbReference type="NCBI Taxonomy" id="363840"/>
    <lineage>
        <taxon>Bacteria</taxon>
        <taxon>Pseudomonadati</taxon>
        <taxon>Pseudomonadota</taxon>
        <taxon>Alphaproteobacteria</taxon>
        <taxon>Rhodospirillales</taxon>
        <taxon>Rhodospirillaceae</taxon>
        <taxon>Inquilinus</taxon>
    </lineage>
</organism>